<proteinExistence type="predicted"/>
<organism evidence="3 4">
    <name type="scientific">Actinomadura vinacea</name>
    <dbReference type="NCBI Taxonomy" id="115336"/>
    <lineage>
        <taxon>Bacteria</taxon>
        <taxon>Bacillati</taxon>
        <taxon>Actinomycetota</taxon>
        <taxon>Actinomycetes</taxon>
        <taxon>Streptosporangiales</taxon>
        <taxon>Thermomonosporaceae</taxon>
        <taxon>Actinomadura</taxon>
    </lineage>
</organism>
<feature type="region of interest" description="Disordered" evidence="1">
    <location>
        <begin position="51"/>
        <end position="84"/>
    </location>
</feature>
<gene>
    <name evidence="3" type="ORF">GCM10010191_16160</name>
</gene>
<protein>
    <recommendedName>
        <fullName evidence="2">Protein kinase domain-containing protein</fullName>
    </recommendedName>
</protein>
<dbReference type="EMBL" id="BAAARW010000005">
    <property type="protein sequence ID" value="GAA2408403.1"/>
    <property type="molecule type" value="Genomic_DNA"/>
</dbReference>
<name>A0ABN3ILK5_9ACTN</name>
<sequence length="84" mass="8476">MAPEVFRGHSPGSAVDIWAWGATVLFAAAGRAPFGGDALPKVMHAVLNTEPDVCSPGTRRPERSAAASPSGSPATAPRCSTGST</sequence>
<feature type="domain" description="Protein kinase" evidence="2">
    <location>
        <begin position="1"/>
        <end position="84"/>
    </location>
</feature>
<keyword evidence="4" id="KW-1185">Reference proteome</keyword>
<evidence type="ECO:0000256" key="1">
    <source>
        <dbReference type="SAM" id="MobiDB-lite"/>
    </source>
</evidence>
<dbReference type="InterPro" id="IPR000719">
    <property type="entry name" value="Prot_kinase_dom"/>
</dbReference>
<dbReference type="SUPFAM" id="SSF56112">
    <property type="entry name" value="Protein kinase-like (PK-like)"/>
    <property type="match status" value="1"/>
</dbReference>
<comment type="caution">
    <text evidence="3">The sequence shown here is derived from an EMBL/GenBank/DDBJ whole genome shotgun (WGS) entry which is preliminary data.</text>
</comment>
<dbReference type="PROSITE" id="PS50011">
    <property type="entry name" value="PROTEIN_KINASE_DOM"/>
    <property type="match status" value="1"/>
</dbReference>
<dbReference type="Gene3D" id="1.10.510.10">
    <property type="entry name" value="Transferase(Phosphotransferase) domain 1"/>
    <property type="match status" value="1"/>
</dbReference>
<accession>A0ABN3ILK5</accession>
<dbReference type="Proteomes" id="UP001501231">
    <property type="component" value="Unassembled WGS sequence"/>
</dbReference>
<evidence type="ECO:0000259" key="2">
    <source>
        <dbReference type="PROSITE" id="PS50011"/>
    </source>
</evidence>
<evidence type="ECO:0000313" key="3">
    <source>
        <dbReference type="EMBL" id="GAA2408403.1"/>
    </source>
</evidence>
<dbReference type="InterPro" id="IPR011009">
    <property type="entry name" value="Kinase-like_dom_sf"/>
</dbReference>
<evidence type="ECO:0000313" key="4">
    <source>
        <dbReference type="Proteomes" id="UP001501231"/>
    </source>
</evidence>
<feature type="compositionally biased region" description="Low complexity" evidence="1">
    <location>
        <begin position="64"/>
        <end position="78"/>
    </location>
</feature>
<reference evidence="3 4" key="1">
    <citation type="journal article" date="2019" name="Int. J. Syst. Evol. Microbiol.">
        <title>The Global Catalogue of Microorganisms (GCM) 10K type strain sequencing project: providing services to taxonomists for standard genome sequencing and annotation.</title>
        <authorList>
            <consortium name="The Broad Institute Genomics Platform"/>
            <consortium name="The Broad Institute Genome Sequencing Center for Infectious Disease"/>
            <person name="Wu L."/>
            <person name="Ma J."/>
        </authorList>
    </citation>
    <scope>NUCLEOTIDE SEQUENCE [LARGE SCALE GENOMIC DNA]</scope>
    <source>
        <strain evidence="3 4">JCM 3325</strain>
    </source>
</reference>